<dbReference type="EMBL" id="CYKH01002075">
    <property type="protein sequence ID" value="CUG92680.1"/>
    <property type="molecule type" value="Genomic_DNA"/>
</dbReference>
<evidence type="ECO:0000256" key="1">
    <source>
        <dbReference type="SAM" id="SignalP"/>
    </source>
</evidence>
<keyword evidence="3" id="KW-1185">Reference proteome</keyword>
<sequence>MIARRVQVLFFLGLVCGAITVYQYQEPRVDTVALRSEKSKAEYPNEPLYLGYEKIGLELPLAPQKARGRLSIALVFFGLVKSVSSEQIEALQDNIIAPLNEIGNVEIFLHTYREESFSNPRNKESSAIDQRGAIKMIRKALSPRPLRVQIDDSLEAHRYFGPTLWYLRHGGAWKQHSLLSTHFYLRQQYSLLRATDMWTGVNYSSLQDSAARLPSIASRYSCVVYVRPDLLFDSPLPRDALRTVCRLPNEGHRDVVIPFVEFGGWNDRSAFGTPEGMALYGLRGMRLRAFTEAKQIPHAESYLARFLCENNVTVHLAPWTARRIRANGHLADFAAPKQLRRYFANQTQLWAEFTRIAREDDPLKANPMNCMPKSMWSS</sequence>
<dbReference type="OrthoDB" id="2108800at2759"/>
<accession>A0A0S4JTF9</accession>
<reference evidence="3" key="1">
    <citation type="submission" date="2015-09" db="EMBL/GenBank/DDBJ databases">
        <authorList>
            <consortium name="Pathogen Informatics"/>
        </authorList>
    </citation>
    <scope>NUCLEOTIDE SEQUENCE [LARGE SCALE GENOMIC DNA]</scope>
    <source>
        <strain evidence="3">Lake Konstanz</strain>
    </source>
</reference>
<dbReference type="AlphaFoldDB" id="A0A0S4JTF9"/>
<proteinExistence type="predicted"/>
<name>A0A0S4JTF9_BODSA</name>
<protein>
    <submittedName>
        <fullName evidence="2">Membrane-associated protein, putative</fullName>
    </submittedName>
</protein>
<evidence type="ECO:0000313" key="3">
    <source>
        <dbReference type="Proteomes" id="UP000051952"/>
    </source>
</evidence>
<dbReference type="VEuPathDB" id="TriTrypDB:BSAL_38825"/>
<feature type="chain" id="PRO_5006622652" evidence="1">
    <location>
        <begin position="18"/>
        <end position="378"/>
    </location>
</feature>
<organism evidence="2 3">
    <name type="scientific">Bodo saltans</name>
    <name type="common">Flagellated protozoan</name>
    <dbReference type="NCBI Taxonomy" id="75058"/>
    <lineage>
        <taxon>Eukaryota</taxon>
        <taxon>Discoba</taxon>
        <taxon>Euglenozoa</taxon>
        <taxon>Kinetoplastea</taxon>
        <taxon>Metakinetoplastina</taxon>
        <taxon>Eubodonida</taxon>
        <taxon>Bodonidae</taxon>
        <taxon>Bodo</taxon>
    </lineage>
</organism>
<keyword evidence="1" id="KW-0732">Signal</keyword>
<gene>
    <name evidence="2" type="ORF">BSAL_38825</name>
</gene>
<feature type="signal peptide" evidence="1">
    <location>
        <begin position="1"/>
        <end position="17"/>
    </location>
</feature>
<dbReference type="Proteomes" id="UP000051952">
    <property type="component" value="Unassembled WGS sequence"/>
</dbReference>
<evidence type="ECO:0000313" key="2">
    <source>
        <dbReference type="EMBL" id="CUG92680.1"/>
    </source>
</evidence>